<evidence type="ECO:0000313" key="1">
    <source>
        <dbReference type="EMBL" id="KFG32548.1"/>
    </source>
</evidence>
<name>A0A086JK80_TOXGO</name>
<feature type="non-terminal residue" evidence="1">
    <location>
        <position position="1"/>
    </location>
</feature>
<dbReference type="EMBL" id="AEYI02001846">
    <property type="protein sequence ID" value="KFG32548.1"/>
    <property type="molecule type" value="Genomic_DNA"/>
</dbReference>
<dbReference type="Proteomes" id="UP000028828">
    <property type="component" value="Unassembled WGS sequence"/>
</dbReference>
<dbReference type="VEuPathDB" id="ToxoDB:TGP89_264830C"/>
<proteinExistence type="predicted"/>
<evidence type="ECO:0000313" key="2">
    <source>
        <dbReference type="Proteomes" id="UP000028828"/>
    </source>
</evidence>
<dbReference type="AlphaFoldDB" id="A0A086JK80"/>
<sequence length="115" mass="12812">EQRPVEPLSNALRSIVLEHLPPLVEEAFRLLMEAPPGYVVGLIESFLITVVQVFRHCAEQWIGRGLLALPPAVLPSEAMKTELLAKLCRSDTCSVSEAVEDLAYRCEQVCLRNRA</sequence>
<comment type="caution">
    <text evidence="1">The sequence shown here is derived from an EMBL/GenBank/DDBJ whole genome shotgun (WGS) entry which is preliminary data.</text>
</comment>
<protein>
    <submittedName>
        <fullName evidence="1">Uncharacterized protein</fullName>
    </submittedName>
</protein>
<reference evidence="1 2" key="1">
    <citation type="submission" date="2014-03" db="EMBL/GenBank/DDBJ databases">
        <authorList>
            <person name="Sibley D."/>
            <person name="Venepally P."/>
            <person name="Karamycheva S."/>
            <person name="Hadjithomas M."/>
            <person name="Khan A."/>
            <person name="Brunk B."/>
            <person name="Roos D."/>
            <person name="Caler E."/>
            <person name="Lorenzi H."/>
        </authorList>
    </citation>
    <scope>NUCLEOTIDE SEQUENCE [LARGE SCALE GENOMIC DNA]</scope>
    <source>
        <strain evidence="2">p89</strain>
    </source>
</reference>
<gene>
    <name evidence="1" type="ORF">TGP89_264830C</name>
</gene>
<accession>A0A086JK80</accession>
<organism evidence="1 2">
    <name type="scientific">Toxoplasma gondii p89</name>
    <dbReference type="NCBI Taxonomy" id="943119"/>
    <lineage>
        <taxon>Eukaryota</taxon>
        <taxon>Sar</taxon>
        <taxon>Alveolata</taxon>
        <taxon>Apicomplexa</taxon>
        <taxon>Conoidasida</taxon>
        <taxon>Coccidia</taxon>
        <taxon>Eucoccidiorida</taxon>
        <taxon>Eimeriorina</taxon>
        <taxon>Sarcocystidae</taxon>
        <taxon>Toxoplasma</taxon>
    </lineage>
</organism>